<evidence type="ECO:0000256" key="8">
    <source>
        <dbReference type="ARBA" id="ARBA00051875"/>
    </source>
</evidence>
<keyword evidence="7 10" id="KW-0546">Nucleotide metabolism</keyword>
<accession>L8JQ00</accession>
<feature type="binding site" evidence="10">
    <location>
        <begin position="7"/>
        <end position="12"/>
    </location>
    <ligand>
        <name>substrate</name>
    </ligand>
</feature>
<comment type="caution">
    <text evidence="12">The sequence shown here is derived from an EMBL/GenBank/DDBJ whole genome shotgun (WGS) entry which is preliminary data.</text>
</comment>
<dbReference type="eggNOG" id="COG0127">
    <property type="taxonomic scope" value="Bacteria"/>
</dbReference>
<evidence type="ECO:0000256" key="4">
    <source>
        <dbReference type="ARBA" id="ARBA00022741"/>
    </source>
</evidence>
<comment type="caution">
    <text evidence="10">Lacks conserved residue(s) required for the propagation of feature annotation.</text>
</comment>
<comment type="cofactor">
    <cofactor evidence="10">
        <name>Mg(2+)</name>
        <dbReference type="ChEBI" id="CHEBI:18420"/>
    </cofactor>
    <text evidence="10">Binds 1 Mg(2+) ion per subunit.</text>
</comment>
<evidence type="ECO:0000256" key="6">
    <source>
        <dbReference type="ARBA" id="ARBA00022842"/>
    </source>
</evidence>
<dbReference type="Pfam" id="PF01725">
    <property type="entry name" value="Ham1p_like"/>
    <property type="match status" value="1"/>
</dbReference>
<reference evidence="12 13" key="1">
    <citation type="submission" date="2012-12" db="EMBL/GenBank/DDBJ databases">
        <title>Genome assembly of Fulvivirga imtechensis AK7.</title>
        <authorList>
            <person name="Nupur N."/>
            <person name="Khatri I."/>
            <person name="Kumar R."/>
            <person name="Subramanian S."/>
            <person name="Pinnaka A."/>
        </authorList>
    </citation>
    <scope>NUCLEOTIDE SEQUENCE [LARGE SCALE GENOMIC DNA]</scope>
    <source>
        <strain evidence="12 13">AK7</strain>
    </source>
</reference>
<comment type="catalytic activity">
    <reaction evidence="9 10">
        <text>XTP + H2O = XMP + diphosphate + H(+)</text>
        <dbReference type="Rhea" id="RHEA:28610"/>
        <dbReference type="ChEBI" id="CHEBI:15377"/>
        <dbReference type="ChEBI" id="CHEBI:15378"/>
        <dbReference type="ChEBI" id="CHEBI:33019"/>
        <dbReference type="ChEBI" id="CHEBI:57464"/>
        <dbReference type="ChEBI" id="CHEBI:61314"/>
        <dbReference type="EC" id="3.6.1.66"/>
    </reaction>
</comment>
<evidence type="ECO:0000256" key="1">
    <source>
        <dbReference type="ARBA" id="ARBA00008023"/>
    </source>
</evidence>
<dbReference type="InterPro" id="IPR029001">
    <property type="entry name" value="ITPase-like_fam"/>
</dbReference>
<dbReference type="GO" id="GO:0009146">
    <property type="term" value="P:purine nucleoside triphosphate catabolic process"/>
    <property type="evidence" value="ECO:0007669"/>
    <property type="project" value="UniProtKB-UniRule"/>
</dbReference>
<dbReference type="RefSeq" id="WP_009580560.1">
    <property type="nucleotide sequence ID" value="NZ_AMZN01000047.1"/>
</dbReference>
<feature type="binding site" evidence="10">
    <location>
        <begin position="148"/>
        <end position="151"/>
    </location>
    <ligand>
        <name>substrate</name>
    </ligand>
</feature>
<dbReference type="InterPro" id="IPR002637">
    <property type="entry name" value="RdgB/HAM1"/>
</dbReference>
<evidence type="ECO:0000256" key="7">
    <source>
        <dbReference type="ARBA" id="ARBA00023080"/>
    </source>
</evidence>
<evidence type="ECO:0000256" key="2">
    <source>
        <dbReference type="ARBA" id="ARBA00011738"/>
    </source>
</evidence>
<dbReference type="HAMAP" id="MF_01405">
    <property type="entry name" value="Non_canon_purine_NTPase"/>
    <property type="match status" value="1"/>
</dbReference>
<organism evidence="12 13">
    <name type="scientific">Fulvivirga imtechensis AK7</name>
    <dbReference type="NCBI Taxonomy" id="1237149"/>
    <lineage>
        <taxon>Bacteria</taxon>
        <taxon>Pseudomonadati</taxon>
        <taxon>Bacteroidota</taxon>
        <taxon>Cytophagia</taxon>
        <taxon>Cytophagales</taxon>
        <taxon>Fulvivirgaceae</taxon>
        <taxon>Fulvivirga</taxon>
    </lineage>
</organism>
<protein>
    <recommendedName>
        <fullName evidence="10">dITP/XTP pyrophosphatase</fullName>
        <ecNumber evidence="10">3.6.1.66</ecNumber>
    </recommendedName>
    <alternativeName>
        <fullName evidence="10">Non-canonical purine NTP pyrophosphatase</fullName>
    </alternativeName>
    <alternativeName>
        <fullName evidence="10">Non-standard purine NTP pyrophosphatase</fullName>
    </alternativeName>
    <alternativeName>
        <fullName evidence="10">Nucleoside-triphosphate diphosphatase</fullName>
    </alternativeName>
    <alternativeName>
        <fullName evidence="10">Nucleoside-triphosphate pyrophosphatase</fullName>
        <shortName evidence="10">NTPase</shortName>
    </alternativeName>
</protein>
<dbReference type="GO" id="GO:0036222">
    <property type="term" value="F:XTP diphosphatase activity"/>
    <property type="evidence" value="ECO:0007669"/>
    <property type="project" value="UniProtKB-UniRule"/>
</dbReference>
<evidence type="ECO:0000256" key="3">
    <source>
        <dbReference type="ARBA" id="ARBA00022723"/>
    </source>
</evidence>
<keyword evidence="3 10" id="KW-0479">Metal-binding</keyword>
<dbReference type="NCBIfam" id="NF011398">
    <property type="entry name" value="PRK14823.1"/>
    <property type="match status" value="1"/>
</dbReference>
<comment type="function">
    <text evidence="10">Pyrophosphatase that catalyzes the hydrolysis of nucleoside triphosphates to their monophosphate derivatives, with a high preference for the non-canonical purine nucleotides XTP (xanthosine triphosphate), dITP (deoxyinosine triphosphate) and ITP. Seems to function as a house-cleaning enzyme that removes non-canonical purine nucleotides from the nucleotide pool, thus preventing their incorporation into DNA/RNA and avoiding chromosomal lesions.</text>
</comment>
<sequence>MKICFATNNVNKLNEIQQLLPEGLTLVSLQEIGCTEELREDQLTLEGNSHQKAEYVFQKYNIPCFADDTGLEVFALDGEPGVYSARYAGEGRNNEDNISLLLKKLESFDNRGAQFRTVITLIAEGNIKQFEGVVKGEVIREKAGGDGFGYDPVFKPEGYDKTFAQMTMAEKNEISHRGIAVRKLVDYISTHYKS</sequence>
<dbReference type="Gene3D" id="3.90.950.10">
    <property type="match status" value="1"/>
</dbReference>
<evidence type="ECO:0000256" key="10">
    <source>
        <dbReference type="HAMAP-Rule" id="MF_01405"/>
    </source>
</evidence>
<dbReference type="GO" id="GO:0005829">
    <property type="term" value="C:cytosol"/>
    <property type="evidence" value="ECO:0007669"/>
    <property type="project" value="TreeGrafter"/>
</dbReference>
<comment type="subunit">
    <text evidence="2 10">Homodimer.</text>
</comment>
<keyword evidence="6 10" id="KW-0460">Magnesium</keyword>
<dbReference type="PANTHER" id="PTHR11067">
    <property type="entry name" value="INOSINE TRIPHOSPHATE PYROPHOSPHATASE/HAM1 PROTEIN"/>
    <property type="match status" value="1"/>
</dbReference>
<comment type="catalytic activity">
    <reaction evidence="10">
        <text>ITP + H2O = IMP + diphosphate + H(+)</text>
        <dbReference type="Rhea" id="RHEA:29399"/>
        <dbReference type="ChEBI" id="CHEBI:15377"/>
        <dbReference type="ChEBI" id="CHEBI:15378"/>
        <dbReference type="ChEBI" id="CHEBI:33019"/>
        <dbReference type="ChEBI" id="CHEBI:58053"/>
        <dbReference type="ChEBI" id="CHEBI:61402"/>
        <dbReference type="EC" id="3.6.1.66"/>
    </reaction>
</comment>
<dbReference type="GO" id="GO:0000166">
    <property type="term" value="F:nucleotide binding"/>
    <property type="evidence" value="ECO:0007669"/>
    <property type="project" value="UniProtKB-KW"/>
</dbReference>
<dbReference type="GO" id="GO:0035870">
    <property type="term" value="F:dITP diphosphatase activity"/>
    <property type="evidence" value="ECO:0007669"/>
    <property type="project" value="UniProtKB-UniRule"/>
</dbReference>
<dbReference type="EC" id="3.6.1.66" evidence="10"/>
<dbReference type="OrthoDB" id="9807456at2"/>
<feature type="binding site" evidence="10">
    <location>
        <position position="69"/>
    </location>
    <ligand>
        <name>substrate</name>
    </ligand>
</feature>
<comment type="similarity">
    <text evidence="1 10 11">Belongs to the HAM1 NTPase family.</text>
</comment>
<dbReference type="NCBIfam" id="TIGR00042">
    <property type="entry name" value="RdgB/HAM1 family non-canonical purine NTP pyrophosphatase"/>
    <property type="match status" value="1"/>
</dbReference>
<evidence type="ECO:0000256" key="5">
    <source>
        <dbReference type="ARBA" id="ARBA00022801"/>
    </source>
</evidence>
<dbReference type="Proteomes" id="UP000011135">
    <property type="component" value="Unassembled WGS sequence"/>
</dbReference>
<dbReference type="STRING" id="1237149.C900_03203"/>
<dbReference type="GO" id="GO:0036220">
    <property type="term" value="F:ITP diphosphatase activity"/>
    <property type="evidence" value="ECO:0007669"/>
    <property type="project" value="UniProtKB-UniRule"/>
</dbReference>
<dbReference type="GO" id="GO:0009117">
    <property type="term" value="P:nucleotide metabolic process"/>
    <property type="evidence" value="ECO:0007669"/>
    <property type="project" value="UniProtKB-KW"/>
</dbReference>
<evidence type="ECO:0000313" key="13">
    <source>
        <dbReference type="Proteomes" id="UP000011135"/>
    </source>
</evidence>
<dbReference type="GO" id="GO:0017111">
    <property type="term" value="F:ribonucleoside triphosphate phosphatase activity"/>
    <property type="evidence" value="ECO:0007669"/>
    <property type="project" value="InterPro"/>
</dbReference>
<dbReference type="AlphaFoldDB" id="L8JQ00"/>
<keyword evidence="5 10" id="KW-0378">Hydrolase</keyword>
<comment type="catalytic activity">
    <reaction evidence="8 10">
        <text>dITP + H2O = dIMP + diphosphate + H(+)</text>
        <dbReference type="Rhea" id="RHEA:28342"/>
        <dbReference type="ChEBI" id="CHEBI:15377"/>
        <dbReference type="ChEBI" id="CHEBI:15378"/>
        <dbReference type="ChEBI" id="CHEBI:33019"/>
        <dbReference type="ChEBI" id="CHEBI:61194"/>
        <dbReference type="ChEBI" id="CHEBI:61382"/>
        <dbReference type="EC" id="3.6.1.66"/>
    </reaction>
</comment>
<dbReference type="CDD" id="cd00515">
    <property type="entry name" value="HAM1"/>
    <property type="match status" value="1"/>
</dbReference>
<name>L8JQ00_9BACT</name>
<keyword evidence="4 10" id="KW-0547">Nucleotide-binding</keyword>
<feature type="binding site" evidence="10">
    <location>
        <begin position="176"/>
        <end position="177"/>
    </location>
    <ligand>
        <name>substrate</name>
    </ligand>
</feature>
<feature type="binding site" evidence="10">
    <location>
        <position position="171"/>
    </location>
    <ligand>
        <name>substrate</name>
    </ligand>
</feature>
<dbReference type="PANTHER" id="PTHR11067:SF9">
    <property type="entry name" value="INOSINE TRIPHOSPHATE PYROPHOSPHATASE"/>
    <property type="match status" value="1"/>
</dbReference>
<dbReference type="PATRIC" id="fig|1237149.3.peg.2963"/>
<proteinExistence type="inferred from homology"/>
<gene>
    <name evidence="12" type="ORF">C900_03203</name>
</gene>
<keyword evidence="13" id="KW-1185">Reference proteome</keyword>
<dbReference type="GO" id="GO:0046872">
    <property type="term" value="F:metal ion binding"/>
    <property type="evidence" value="ECO:0007669"/>
    <property type="project" value="UniProtKB-KW"/>
</dbReference>
<feature type="binding site" evidence="10">
    <location>
        <position position="68"/>
    </location>
    <ligand>
        <name>Mg(2+)</name>
        <dbReference type="ChEBI" id="CHEBI:18420"/>
    </ligand>
</feature>
<evidence type="ECO:0000256" key="9">
    <source>
        <dbReference type="ARBA" id="ARBA00052017"/>
    </source>
</evidence>
<dbReference type="FunFam" id="3.90.950.10:FF:000001">
    <property type="entry name" value="dITP/XTP pyrophosphatase"/>
    <property type="match status" value="1"/>
</dbReference>
<evidence type="ECO:0000313" key="12">
    <source>
        <dbReference type="EMBL" id="ELR70920.1"/>
    </source>
</evidence>
<dbReference type="InterPro" id="IPR020922">
    <property type="entry name" value="dITP/XTP_pyrophosphatase"/>
</dbReference>
<evidence type="ECO:0000256" key="11">
    <source>
        <dbReference type="RuleBase" id="RU003781"/>
    </source>
</evidence>
<dbReference type="EMBL" id="AMZN01000047">
    <property type="protein sequence ID" value="ELR70920.1"/>
    <property type="molecule type" value="Genomic_DNA"/>
</dbReference>
<dbReference type="SUPFAM" id="SSF52972">
    <property type="entry name" value="ITPase-like"/>
    <property type="match status" value="1"/>
</dbReference>
<feature type="active site" description="Proton acceptor" evidence="10">
    <location>
        <position position="68"/>
    </location>
</feature>